<dbReference type="PANTHER" id="PTHR40758:SF1">
    <property type="entry name" value="CONSERVED PROTEIN"/>
    <property type="match status" value="1"/>
</dbReference>
<dbReference type="AlphaFoldDB" id="A0A0D8HIZ8"/>
<evidence type="ECO:0000313" key="2">
    <source>
        <dbReference type="EMBL" id="KJF17834.1"/>
    </source>
</evidence>
<dbReference type="GO" id="GO:0005886">
    <property type="term" value="C:plasma membrane"/>
    <property type="evidence" value="ECO:0007669"/>
    <property type="project" value="TreeGrafter"/>
</dbReference>
<dbReference type="PANTHER" id="PTHR40758">
    <property type="entry name" value="CONSERVED PROTEIN"/>
    <property type="match status" value="1"/>
</dbReference>
<dbReference type="GO" id="GO:0046872">
    <property type="term" value="F:metal ion binding"/>
    <property type="evidence" value="ECO:0007669"/>
    <property type="project" value="InterPro"/>
</dbReference>
<comment type="caution">
    <text evidence="2">The sequence shown here is derived from an EMBL/GenBank/DDBJ whole genome shotgun (WGS) entry which is preliminary data.</text>
</comment>
<dbReference type="InterPro" id="IPR024344">
    <property type="entry name" value="MDMPI_metal-binding"/>
</dbReference>
<name>A0A0D8HIZ8_9ACTN</name>
<protein>
    <recommendedName>
        <fullName evidence="1">Mycothiol-dependent maleylpyruvate isomerase metal-binding domain-containing protein</fullName>
    </recommendedName>
</protein>
<dbReference type="InterPro" id="IPR034660">
    <property type="entry name" value="DinB/YfiT-like"/>
</dbReference>
<keyword evidence="3" id="KW-1185">Reference proteome</keyword>
<dbReference type="Proteomes" id="UP000032360">
    <property type="component" value="Unassembled WGS sequence"/>
</dbReference>
<dbReference type="Pfam" id="PF11716">
    <property type="entry name" value="MDMPI_N"/>
    <property type="match status" value="1"/>
</dbReference>
<evidence type="ECO:0000259" key="1">
    <source>
        <dbReference type="Pfam" id="PF11716"/>
    </source>
</evidence>
<dbReference type="EMBL" id="JXYS01000029">
    <property type="protein sequence ID" value="KJF17834.1"/>
    <property type="molecule type" value="Genomic_DNA"/>
</dbReference>
<proteinExistence type="predicted"/>
<dbReference type="OrthoDB" id="3671213at2"/>
<gene>
    <name evidence="2" type="ORF">AXFE_13310</name>
</gene>
<dbReference type="STRING" id="1280514.AXFE_13310"/>
<dbReference type="SUPFAM" id="SSF109854">
    <property type="entry name" value="DinB/YfiT-like putative metalloenzymes"/>
    <property type="match status" value="1"/>
</dbReference>
<organism evidence="2 3">
    <name type="scientific">Acidithrix ferrooxidans</name>
    <dbReference type="NCBI Taxonomy" id="1280514"/>
    <lineage>
        <taxon>Bacteria</taxon>
        <taxon>Bacillati</taxon>
        <taxon>Actinomycetota</taxon>
        <taxon>Acidimicrobiia</taxon>
        <taxon>Acidimicrobiales</taxon>
        <taxon>Acidimicrobiaceae</taxon>
        <taxon>Acidithrix</taxon>
    </lineage>
</organism>
<reference evidence="2 3" key="1">
    <citation type="submission" date="2015-01" db="EMBL/GenBank/DDBJ databases">
        <title>Draft genome of the acidophilic iron oxidizer Acidithrix ferrooxidans strain Py-F3.</title>
        <authorList>
            <person name="Poehlein A."/>
            <person name="Eisen S."/>
            <person name="Schloemann M."/>
            <person name="Johnson B.D."/>
            <person name="Daniel R."/>
            <person name="Muehling M."/>
        </authorList>
    </citation>
    <scope>NUCLEOTIDE SEQUENCE [LARGE SCALE GENOMIC DNA]</scope>
    <source>
        <strain evidence="2 3">Py-F3</strain>
    </source>
</reference>
<evidence type="ECO:0000313" key="3">
    <source>
        <dbReference type="Proteomes" id="UP000032360"/>
    </source>
</evidence>
<sequence>MAIETSELIDELEKYAAQISEQAPSNLDLALAHLGSWRVSDLLEHLSLVLERAINRIGKTEEPKAGESATGTIDHLEQYTETSNRLIATLKTTSDQTPAWNWTGSNQNSAWLKRRMAHEVAVHSLDIALALNLVQDVNKYFNPKFASDGIAEFVNVFLGRLNAKYEGSSEPFSIHIHANDVSDTEWVFLFGTTTIEAKQLHQKCDLALRGTASALYGWLWNRFAYENLELIGDHTLADKWHEIVKI</sequence>
<dbReference type="RefSeq" id="WP_052605074.1">
    <property type="nucleotide sequence ID" value="NZ_JXYS01000029.1"/>
</dbReference>
<accession>A0A0D8HIZ8</accession>
<feature type="domain" description="Mycothiol-dependent maleylpyruvate isomerase metal-binding" evidence="1">
    <location>
        <begin position="28"/>
        <end position="128"/>
    </location>
</feature>